<name>A0A498P3C9_LABRO</name>
<reference evidence="1 2" key="1">
    <citation type="submission" date="2018-03" db="EMBL/GenBank/DDBJ databases">
        <title>Draft genome sequence of Rohu Carp (Labeo rohita).</title>
        <authorList>
            <person name="Das P."/>
            <person name="Kushwaha B."/>
            <person name="Joshi C.G."/>
            <person name="Kumar D."/>
            <person name="Nagpure N.S."/>
            <person name="Sahoo L."/>
            <person name="Das S.P."/>
            <person name="Bit A."/>
            <person name="Patnaik S."/>
            <person name="Meher P.K."/>
            <person name="Jayasankar P."/>
            <person name="Koringa P.G."/>
            <person name="Patel N.V."/>
            <person name="Hinsu A.T."/>
            <person name="Kumar R."/>
            <person name="Pandey M."/>
            <person name="Agarwal S."/>
            <person name="Srivastava S."/>
            <person name="Singh M."/>
            <person name="Iquebal M.A."/>
            <person name="Jaiswal S."/>
            <person name="Angadi U.B."/>
            <person name="Kumar N."/>
            <person name="Raza M."/>
            <person name="Shah T.M."/>
            <person name="Rai A."/>
            <person name="Jena J.K."/>
        </authorList>
    </citation>
    <scope>NUCLEOTIDE SEQUENCE [LARGE SCALE GENOMIC DNA]</scope>
    <source>
        <strain evidence="1">DASCIFA01</strain>
        <tissue evidence="1">Testis</tissue>
    </source>
</reference>
<accession>A0A498P3C9</accession>
<dbReference type="Proteomes" id="UP000290572">
    <property type="component" value="Unassembled WGS sequence"/>
</dbReference>
<sequence length="67" mass="7293">MDPSLDADHPTGSATMLDFALGLDQKLAFGNMLVCKAVIGSAMQKKNQRKPWSDVGEKQFGRNLEIA</sequence>
<evidence type="ECO:0000313" key="1">
    <source>
        <dbReference type="EMBL" id="RXN39172.1"/>
    </source>
</evidence>
<comment type="caution">
    <text evidence="1">The sequence shown here is derived from an EMBL/GenBank/DDBJ whole genome shotgun (WGS) entry which is preliminary data.</text>
</comment>
<protein>
    <submittedName>
        <fullName evidence="1">Uncharacterized protein</fullName>
    </submittedName>
</protein>
<dbReference type="AlphaFoldDB" id="A0A498P3C9"/>
<evidence type="ECO:0000313" key="2">
    <source>
        <dbReference type="Proteomes" id="UP000290572"/>
    </source>
</evidence>
<keyword evidence="2" id="KW-1185">Reference proteome</keyword>
<gene>
    <name evidence="1" type="ORF">ROHU_000447</name>
</gene>
<proteinExistence type="predicted"/>
<organism evidence="1 2">
    <name type="scientific">Labeo rohita</name>
    <name type="common">Indian major carp</name>
    <name type="synonym">Cyprinus rohita</name>
    <dbReference type="NCBI Taxonomy" id="84645"/>
    <lineage>
        <taxon>Eukaryota</taxon>
        <taxon>Metazoa</taxon>
        <taxon>Chordata</taxon>
        <taxon>Craniata</taxon>
        <taxon>Vertebrata</taxon>
        <taxon>Euteleostomi</taxon>
        <taxon>Actinopterygii</taxon>
        <taxon>Neopterygii</taxon>
        <taxon>Teleostei</taxon>
        <taxon>Ostariophysi</taxon>
        <taxon>Cypriniformes</taxon>
        <taxon>Cyprinidae</taxon>
        <taxon>Labeoninae</taxon>
        <taxon>Labeonini</taxon>
        <taxon>Labeo</taxon>
    </lineage>
</organism>
<dbReference type="EMBL" id="QBIY01002905">
    <property type="protein sequence ID" value="RXN39172.1"/>
    <property type="molecule type" value="Genomic_DNA"/>
</dbReference>